<protein>
    <submittedName>
        <fullName evidence="2">Uncharacterized protein</fullName>
    </submittedName>
</protein>
<feature type="region of interest" description="Disordered" evidence="1">
    <location>
        <begin position="124"/>
        <end position="153"/>
    </location>
</feature>
<dbReference type="Proteomes" id="UP000663882">
    <property type="component" value="Unassembled WGS sequence"/>
</dbReference>
<evidence type="ECO:0000313" key="3">
    <source>
        <dbReference type="Proteomes" id="UP000663882"/>
    </source>
</evidence>
<feature type="region of interest" description="Disordered" evidence="1">
    <location>
        <begin position="365"/>
        <end position="399"/>
    </location>
</feature>
<name>A0A815AB30_9BILA</name>
<feature type="region of interest" description="Disordered" evidence="1">
    <location>
        <begin position="539"/>
        <end position="567"/>
    </location>
</feature>
<evidence type="ECO:0000313" key="2">
    <source>
        <dbReference type="EMBL" id="CAF1253561.1"/>
    </source>
</evidence>
<feature type="region of interest" description="Disordered" evidence="1">
    <location>
        <begin position="937"/>
        <end position="977"/>
    </location>
</feature>
<feature type="compositionally biased region" description="Polar residues" evidence="1">
    <location>
        <begin position="1"/>
        <end position="15"/>
    </location>
</feature>
<reference evidence="2" key="1">
    <citation type="submission" date="2021-02" db="EMBL/GenBank/DDBJ databases">
        <authorList>
            <person name="Nowell W R."/>
        </authorList>
    </citation>
    <scope>NUCLEOTIDE SEQUENCE</scope>
</reference>
<organism evidence="2 3">
    <name type="scientific">Rotaria sordida</name>
    <dbReference type="NCBI Taxonomy" id="392033"/>
    <lineage>
        <taxon>Eukaryota</taxon>
        <taxon>Metazoa</taxon>
        <taxon>Spiralia</taxon>
        <taxon>Gnathifera</taxon>
        <taxon>Rotifera</taxon>
        <taxon>Eurotatoria</taxon>
        <taxon>Bdelloidea</taxon>
        <taxon>Philodinida</taxon>
        <taxon>Philodinidae</taxon>
        <taxon>Rotaria</taxon>
    </lineage>
</organism>
<dbReference type="OrthoDB" id="10046974at2759"/>
<feature type="compositionally biased region" description="Polar residues" evidence="1">
    <location>
        <begin position="374"/>
        <end position="393"/>
    </location>
</feature>
<evidence type="ECO:0000256" key="1">
    <source>
        <dbReference type="SAM" id="MobiDB-lite"/>
    </source>
</evidence>
<feature type="region of interest" description="Disordered" evidence="1">
    <location>
        <begin position="1"/>
        <end position="20"/>
    </location>
</feature>
<feature type="region of interest" description="Disordered" evidence="1">
    <location>
        <begin position="186"/>
        <end position="211"/>
    </location>
</feature>
<feature type="region of interest" description="Disordered" evidence="1">
    <location>
        <begin position="425"/>
        <end position="447"/>
    </location>
</feature>
<dbReference type="AlphaFoldDB" id="A0A815AB30"/>
<proteinExistence type="predicted"/>
<feature type="compositionally biased region" description="Polar residues" evidence="1">
    <location>
        <begin position="135"/>
        <end position="153"/>
    </location>
</feature>
<feature type="compositionally biased region" description="Low complexity" evidence="1">
    <location>
        <begin position="124"/>
        <end position="134"/>
    </location>
</feature>
<feature type="compositionally biased region" description="Low complexity" evidence="1">
    <location>
        <begin position="425"/>
        <end position="434"/>
    </location>
</feature>
<accession>A0A815AB30</accession>
<dbReference type="EMBL" id="CAJNOO010002287">
    <property type="protein sequence ID" value="CAF1253561.1"/>
    <property type="molecule type" value="Genomic_DNA"/>
</dbReference>
<gene>
    <name evidence="2" type="ORF">RFH988_LOCUS27302</name>
</gene>
<sequence>MNSNINNDKTSSISEQNKDESLPVLQINPLSLINSISRFKPIDDDQENILESSCINISQSQTNDVSTSLSDKFDQINIKKPSLITHMDERSIAAWVKSTTSESITSPIERSPSLPATLIDQITTSSRRPSTVSTICDQQQQSAPSDTMSLTLSQNPSISTDIQRSFSFPTTDQYQHDDEQISFIRREEDDDDDDSTQFLPVPESEESEVDKKIKNIPSIEEPIQFNTRSPLEEQTNISSNISFDLSIPFETHRKSKSRKKRHNSLNTNKNKLYLYERSQSHKLSSQPSLLKSDINHKQFLTNPSISTDANVSPSGNRTNQSSIFSDNVFLSISPTNSPSSPNNLQLINNTPICSQFLSIPSSTSRISSDRLTSNISDVSGKSGIESSNLRTSPSEPPHTASIIEEETTDENNLFFSKQLQTSSASIASSRTASTENLPTSSSENELHNIHKKLNISNKTGKCQKTPINQRLDALRQLKWLVEQRSTINPRLNLGRRRQFQGTTPIRSSFRSNNTLNTMSHLDSNLSNSSKTPLQLFSSANENSNQVRSLPVNSHSRTSISPSQSFASRIDPLSQSYTSALSIHSDSSLNGTLINTKSTTRSPGTGTISLNSSLHLQRNTTINNSQSQRRRLLQHRRNLSGLAAAHRDRKNSFNKLNPIKTDEHQYISQTAQQQSTPLIRDIKAILNEHLTMINNLLLNYSFNASIQYPSQNSSIRDFLYTRLHELSLKNPMKQRCSRIETKAFIDSITSYQMNRSHHYKFLINSIRDLLKTNNDPVRLSTGSSETDDDIPKNKTNIDDNKLLNTSILSETSIETPEQINDIKSFKDHPLRFFRTLSIDYIHDCEQTEKDLTQKLFDIADKQHILYCLKHVDSGHTNDLLALFHRRLDAICVWYNLYYELTISVKKLSGLLRCNDCEDWPKLHFRSLVTDRERKAKRADESDYYTSENSSDEDDDNTKTTEETEVASESQQSVIEKLEDGDDTDIMPKICWSDEPLDQFSNLKISDESSHSMTNTTAHKLDRTTCYRIFVKYMNKRSYQVKYKS</sequence>
<comment type="caution">
    <text evidence="2">The sequence shown here is derived from an EMBL/GenBank/DDBJ whole genome shotgun (WGS) entry which is preliminary data.</text>
</comment>